<sequence>MSSRPQRGARSAGTQGVTKRGALATPGSRVGCAARDDTSLWGLAGVNARNWRR</sequence>
<dbReference type="AlphaFoldDB" id="A0A2S1B7Q4"/>
<proteinExistence type="predicted"/>
<feature type="region of interest" description="Disordered" evidence="1">
    <location>
        <begin position="1"/>
        <end position="36"/>
    </location>
</feature>
<dbReference type="Proteomes" id="UP000217311">
    <property type="component" value="Chromosome"/>
</dbReference>
<reference evidence="3" key="1">
    <citation type="submission" date="2017-09" db="EMBL/GenBank/DDBJ databases">
        <title>Genome evolution observed in wild isolates of Caulobacter crescentus.</title>
        <authorList>
            <person name="Ely B."/>
            <person name="Wilson K."/>
            <person name="Scott D."/>
        </authorList>
    </citation>
    <scope>NUCLEOTIDE SEQUENCE [LARGE SCALE GENOMIC DNA]</scope>
    <source>
        <strain evidence="3">CB13b1a</strain>
    </source>
</reference>
<dbReference type="EMBL" id="CP023315">
    <property type="protein sequence ID" value="AWC68691.1"/>
    <property type="molecule type" value="Genomic_DNA"/>
</dbReference>
<evidence type="ECO:0000313" key="3">
    <source>
        <dbReference type="Proteomes" id="UP000217311"/>
    </source>
</evidence>
<gene>
    <name evidence="2" type="ORF">CA606_20445</name>
</gene>
<name>A0A2S1B7Q4_CAUVI</name>
<evidence type="ECO:0000313" key="2">
    <source>
        <dbReference type="EMBL" id="AWC68691.1"/>
    </source>
</evidence>
<organism evidence="2 3">
    <name type="scientific">Caulobacter vibrioides</name>
    <name type="common">Caulobacter crescentus</name>
    <dbReference type="NCBI Taxonomy" id="155892"/>
    <lineage>
        <taxon>Bacteria</taxon>
        <taxon>Pseudomonadati</taxon>
        <taxon>Pseudomonadota</taxon>
        <taxon>Alphaproteobacteria</taxon>
        <taxon>Caulobacterales</taxon>
        <taxon>Caulobacteraceae</taxon>
        <taxon>Caulobacter</taxon>
    </lineage>
</organism>
<accession>A0A2S1B7Q4</accession>
<dbReference type="RefSeq" id="WP_181242686.1">
    <property type="nucleotide sequence ID" value="NZ_CP023315.3"/>
</dbReference>
<protein>
    <submittedName>
        <fullName evidence="2">Uncharacterized protein</fullName>
    </submittedName>
</protein>
<evidence type="ECO:0000256" key="1">
    <source>
        <dbReference type="SAM" id="MobiDB-lite"/>
    </source>
</evidence>